<dbReference type="SUPFAM" id="SSF47384">
    <property type="entry name" value="Homodimeric domain of signal transducing histidine kinase"/>
    <property type="match status" value="1"/>
</dbReference>
<dbReference type="EMBL" id="DMAI01000001">
    <property type="protein sequence ID" value="HAE45791.1"/>
    <property type="molecule type" value="Genomic_DNA"/>
</dbReference>
<organism evidence="10 11">
    <name type="scientific">Tistrella mobilis</name>
    <dbReference type="NCBI Taxonomy" id="171437"/>
    <lineage>
        <taxon>Bacteria</taxon>
        <taxon>Pseudomonadati</taxon>
        <taxon>Pseudomonadota</taxon>
        <taxon>Alphaproteobacteria</taxon>
        <taxon>Geminicoccales</taxon>
        <taxon>Geminicoccaceae</taxon>
        <taxon>Tistrella</taxon>
    </lineage>
</organism>
<accession>A0A3B9ID25</accession>
<dbReference type="InterPro" id="IPR005467">
    <property type="entry name" value="His_kinase_dom"/>
</dbReference>
<evidence type="ECO:0000256" key="2">
    <source>
        <dbReference type="ARBA" id="ARBA00012438"/>
    </source>
</evidence>
<dbReference type="InterPro" id="IPR036097">
    <property type="entry name" value="HisK_dim/P_sf"/>
</dbReference>
<dbReference type="PANTHER" id="PTHR43711">
    <property type="entry name" value="TWO-COMPONENT HISTIDINE KINASE"/>
    <property type="match status" value="1"/>
</dbReference>
<keyword evidence="3" id="KW-0597">Phosphoprotein</keyword>
<feature type="transmembrane region" description="Helical" evidence="8">
    <location>
        <begin position="157"/>
        <end position="177"/>
    </location>
</feature>
<evidence type="ECO:0000256" key="4">
    <source>
        <dbReference type="ARBA" id="ARBA00022679"/>
    </source>
</evidence>
<evidence type="ECO:0000313" key="11">
    <source>
        <dbReference type="Proteomes" id="UP000257706"/>
    </source>
</evidence>
<feature type="transmembrane region" description="Helical" evidence="8">
    <location>
        <begin position="209"/>
        <end position="227"/>
    </location>
</feature>
<feature type="compositionally biased region" description="Low complexity" evidence="7">
    <location>
        <begin position="19"/>
        <end position="29"/>
    </location>
</feature>
<keyword evidence="8" id="KW-0472">Membrane</keyword>
<feature type="region of interest" description="Disordered" evidence="7">
    <location>
        <begin position="1"/>
        <end position="33"/>
    </location>
</feature>
<dbReference type="PROSITE" id="PS50109">
    <property type="entry name" value="HIS_KIN"/>
    <property type="match status" value="1"/>
</dbReference>
<keyword evidence="6" id="KW-0902">Two-component regulatory system</keyword>
<dbReference type="InterPro" id="IPR036890">
    <property type="entry name" value="HATPase_C_sf"/>
</dbReference>
<dbReference type="SMART" id="SM00387">
    <property type="entry name" value="HATPase_c"/>
    <property type="match status" value="1"/>
</dbReference>
<dbReference type="InterPro" id="IPR003661">
    <property type="entry name" value="HisK_dim/P_dom"/>
</dbReference>
<dbReference type="GO" id="GO:0000155">
    <property type="term" value="F:phosphorelay sensor kinase activity"/>
    <property type="evidence" value="ECO:0007669"/>
    <property type="project" value="InterPro"/>
</dbReference>
<feature type="transmembrane region" description="Helical" evidence="8">
    <location>
        <begin position="183"/>
        <end position="202"/>
    </location>
</feature>
<evidence type="ECO:0000256" key="1">
    <source>
        <dbReference type="ARBA" id="ARBA00000085"/>
    </source>
</evidence>
<dbReference type="InterPro" id="IPR003594">
    <property type="entry name" value="HATPase_dom"/>
</dbReference>
<dbReference type="FunFam" id="3.30.565.10:FF:000006">
    <property type="entry name" value="Sensor histidine kinase WalK"/>
    <property type="match status" value="1"/>
</dbReference>
<dbReference type="Proteomes" id="UP000257706">
    <property type="component" value="Unassembled WGS sequence"/>
</dbReference>
<keyword evidence="4" id="KW-0808">Transferase</keyword>
<dbReference type="Gene3D" id="1.10.287.130">
    <property type="match status" value="1"/>
</dbReference>
<dbReference type="InterPro" id="IPR050736">
    <property type="entry name" value="Sensor_HK_Regulatory"/>
</dbReference>
<keyword evidence="5" id="KW-0418">Kinase</keyword>
<dbReference type="Pfam" id="PF02518">
    <property type="entry name" value="HATPase_c"/>
    <property type="match status" value="1"/>
</dbReference>
<feature type="transmembrane region" description="Helical" evidence="8">
    <location>
        <begin position="121"/>
        <end position="145"/>
    </location>
</feature>
<dbReference type="Gene3D" id="3.30.565.10">
    <property type="entry name" value="Histidine kinase-like ATPase, C-terminal domain"/>
    <property type="match status" value="1"/>
</dbReference>
<dbReference type="CDD" id="cd00082">
    <property type="entry name" value="HisKA"/>
    <property type="match status" value="1"/>
</dbReference>
<protein>
    <recommendedName>
        <fullName evidence="2">histidine kinase</fullName>
        <ecNumber evidence="2">2.7.13.3</ecNumber>
    </recommendedName>
</protein>
<dbReference type="SMART" id="SM00388">
    <property type="entry name" value="HisKA"/>
    <property type="match status" value="1"/>
</dbReference>
<feature type="transmembrane region" description="Helical" evidence="8">
    <location>
        <begin position="96"/>
        <end position="115"/>
    </location>
</feature>
<keyword evidence="8" id="KW-1133">Transmembrane helix</keyword>
<evidence type="ECO:0000256" key="5">
    <source>
        <dbReference type="ARBA" id="ARBA00022777"/>
    </source>
</evidence>
<dbReference type="EC" id="2.7.13.3" evidence="2"/>
<dbReference type="CDD" id="cd16922">
    <property type="entry name" value="HATPase_EvgS-ArcB-TorS-like"/>
    <property type="match status" value="1"/>
</dbReference>
<comment type="catalytic activity">
    <reaction evidence="1">
        <text>ATP + protein L-histidine = ADP + protein N-phospho-L-histidine.</text>
        <dbReference type="EC" id="2.7.13.3"/>
    </reaction>
</comment>
<evidence type="ECO:0000256" key="6">
    <source>
        <dbReference type="ARBA" id="ARBA00023012"/>
    </source>
</evidence>
<sequence length="540" mass="58199">MSAPASLWPRHAAATAITASPSRSSPGPDRSARPAPFPACFARFPPVPIDFRSPAVAMMYAPDHGGGRRRRMGERDIRDGLRNARVAMEAELSRRAAIATFPGAAAATALMWPYVDHLWAIGWVVLMWAISAIRIPVALLALRAAEADAVTEAQRTMVAGGIAVASFGWGLGVAAGLGLGTAGATMIAVVVLLAISSVGIAYVMDRAMLVAFMIPLAIPPIVFLLVRHEGQDLTMAACYVVYLVIFGNFAGRHHRWIADMLRLNIENRQLLERQARDAGRIRALVDELTVTNARLERSLHDAQAANDAKSRFLAQVSHELRTPLNAILGYSEIIRDQMFGSDAATFRRYSEQAGYIHQSGQMLKALIEDLLDVARIESGRTEVEIGRVAVSRAIEGALTAIRPQAAAKRQSLLVDLPPDLPPVAADHRALGQILNNLLGNAVKFTPEDGHITIAAHRTSGPGRQMVAITVTDDGIGIPPEAIDRVFEPFERGGNVIRRSIEGTGLGLAISRRLAEAMEGSVTIERQRRIGTAITLRLPVA</sequence>
<name>A0A3B9ID25_9PROT</name>
<gene>
    <name evidence="10" type="ORF">DCK97_00060</name>
</gene>
<dbReference type="Pfam" id="PF00512">
    <property type="entry name" value="HisKA"/>
    <property type="match status" value="1"/>
</dbReference>
<dbReference type="PANTHER" id="PTHR43711:SF26">
    <property type="entry name" value="SENSOR HISTIDINE KINASE RCSC"/>
    <property type="match status" value="1"/>
</dbReference>
<evidence type="ECO:0000259" key="9">
    <source>
        <dbReference type="PROSITE" id="PS50109"/>
    </source>
</evidence>
<dbReference type="InterPro" id="IPR004358">
    <property type="entry name" value="Sig_transdc_His_kin-like_C"/>
</dbReference>
<dbReference type="AlphaFoldDB" id="A0A3B9ID25"/>
<dbReference type="PRINTS" id="PR00344">
    <property type="entry name" value="BCTRLSENSOR"/>
</dbReference>
<evidence type="ECO:0000256" key="8">
    <source>
        <dbReference type="SAM" id="Phobius"/>
    </source>
</evidence>
<keyword evidence="8" id="KW-0812">Transmembrane</keyword>
<reference evidence="10 11" key="1">
    <citation type="journal article" date="2018" name="Nat. Biotechnol.">
        <title>A standardized bacterial taxonomy based on genome phylogeny substantially revises the tree of life.</title>
        <authorList>
            <person name="Parks D.H."/>
            <person name="Chuvochina M."/>
            <person name="Waite D.W."/>
            <person name="Rinke C."/>
            <person name="Skarshewski A."/>
            <person name="Chaumeil P.A."/>
            <person name="Hugenholtz P."/>
        </authorList>
    </citation>
    <scope>NUCLEOTIDE SEQUENCE [LARGE SCALE GENOMIC DNA]</scope>
    <source>
        <strain evidence="10">UBA8739</strain>
    </source>
</reference>
<feature type="domain" description="Histidine kinase" evidence="9">
    <location>
        <begin position="315"/>
        <end position="540"/>
    </location>
</feature>
<feature type="transmembrane region" description="Helical" evidence="8">
    <location>
        <begin position="233"/>
        <end position="251"/>
    </location>
</feature>
<evidence type="ECO:0000313" key="10">
    <source>
        <dbReference type="EMBL" id="HAE45791.1"/>
    </source>
</evidence>
<evidence type="ECO:0000256" key="7">
    <source>
        <dbReference type="SAM" id="MobiDB-lite"/>
    </source>
</evidence>
<dbReference type="SUPFAM" id="SSF55874">
    <property type="entry name" value="ATPase domain of HSP90 chaperone/DNA topoisomerase II/histidine kinase"/>
    <property type="match status" value="1"/>
</dbReference>
<evidence type="ECO:0000256" key="3">
    <source>
        <dbReference type="ARBA" id="ARBA00022553"/>
    </source>
</evidence>
<proteinExistence type="predicted"/>
<comment type="caution">
    <text evidence="10">The sequence shown here is derived from an EMBL/GenBank/DDBJ whole genome shotgun (WGS) entry which is preliminary data.</text>
</comment>